<gene>
    <name evidence="7" type="ORF">Fot_53382</name>
</gene>
<sequence>MDEFFQLYNSQWGMVWPNEAVLVNPSAFLKYINQPIGELASRSHGNGSNHRNVNKRMIEFLKKTSTGMRVETTIETEREKSYKHMISERMRREKHNQCYLALHKLLPLGTKSDKSSILHMAAKRIEELQKYKEELERRNSELAAKNKEKAIEKAQIKLKVAYPASGIDSMLEVLNCLKNTGSRTRTIQSKFSQHEYSALLEIETKIRAADVEKEVQRTLFEVEKKFQSQLLENEG</sequence>
<dbReference type="SMART" id="SM00353">
    <property type="entry name" value="HLH"/>
    <property type="match status" value="1"/>
</dbReference>
<evidence type="ECO:0000256" key="4">
    <source>
        <dbReference type="ARBA" id="ARBA00023242"/>
    </source>
</evidence>
<reference evidence="8" key="1">
    <citation type="submission" date="2024-07" db="EMBL/GenBank/DDBJ databases">
        <title>Two chromosome-level genome assemblies of Korean endemic species Abeliophyllum distichum and Forsythia ovata (Oleaceae).</title>
        <authorList>
            <person name="Jang H."/>
        </authorList>
    </citation>
    <scope>NUCLEOTIDE SEQUENCE [LARGE SCALE GENOMIC DNA]</scope>
</reference>
<proteinExistence type="predicted"/>
<comment type="subcellular location">
    <subcellularLocation>
        <location evidence="1">Nucleus</location>
    </subcellularLocation>
</comment>
<evidence type="ECO:0000313" key="7">
    <source>
        <dbReference type="EMBL" id="KAL2463726.1"/>
    </source>
</evidence>
<keyword evidence="2" id="KW-0805">Transcription regulation</keyword>
<evidence type="ECO:0000259" key="6">
    <source>
        <dbReference type="PROSITE" id="PS50888"/>
    </source>
</evidence>
<dbReference type="GO" id="GO:0005634">
    <property type="term" value="C:nucleus"/>
    <property type="evidence" value="ECO:0007669"/>
    <property type="project" value="UniProtKB-SubCell"/>
</dbReference>
<protein>
    <submittedName>
        <fullName evidence="7">Transcription factor bHLH</fullName>
    </submittedName>
</protein>
<evidence type="ECO:0000256" key="5">
    <source>
        <dbReference type="SAM" id="Coils"/>
    </source>
</evidence>
<feature type="coiled-coil region" evidence="5">
    <location>
        <begin position="118"/>
        <end position="157"/>
    </location>
</feature>
<dbReference type="Gene3D" id="4.10.280.10">
    <property type="entry name" value="Helix-loop-helix DNA-binding domain"/>
    <property type="match status" value="1"/>
</dbReference>
<keyword evidence="4" id="KW-0539">Nucleus</keyword>
<dbReference type="CDD" id="cd11393">
    <property type="entry name" value="bHLH_AtbHLH_like"/>
    <property type="match status" value="1"/>
</dbReference>
<dbReference type="SUPFAM" id="SSF47459">
    <property type="entry name" value="HLH, helix-loop-helix DNA-binding domain"/>
    <property type="match status" value="1"/>
</dbReference>
<evidence type="ECO:0000256" key="1">
    <source>
        <dbReference type="ARBA" id="ARBA00004123"/>
    </source>
</evidence>
<keyword evidence="3" id="KW-0804">Transcription</keyword>
<dbReference type="InterPro" id="IPR045239">
    <property type="entry name" value="bHLH95_bHLH"/>
</dbReference>
<keyword evidence="5" id="KW-0175">Coiled coil</keyword>
<keyword evidence="8" id="KW-1185">Reference proteome</keyword>
<accession>A0ABD1PIJ0</accession>
<dbReference type="InterPro" id="IPR044658">
    <property type="entry name" value="bHLH92/bHLH041-like"/>
</dbReference>
<dbReference type="PANTHER" id="PTHR46665">
    <property type="entry name" value="TRANSCRIPTION FACTOR BHLH041-RELATED-RELATED"/>
    <property type="match status" value="1"/>
</dbReference>
<comment type="caution">
    <text evidence="7">The sequence shown here is derived from an EMBL/GenBank/DDBJ whole genome shotgun (WGS) entry which is preliminary data.</text>
</comment>
<evidence type="ECO:0000256" key="3">
    <source>
        <dbReference type="ARBA" id="ARBA00023163"/>
    </source>
</evidence>
<evidence type="ECO:0000313" key="8">
    <source>
        <dbReference type="Proteomes" id="UP001604277"/>
    </source>
</evidence>
<dbReference type="Pfam" id="PF00010">
    <property type="entry name" value="HLH"/>
    <property type="match status" value="1"/>
</dbReference>
<feature type="domain" description="BHLH" evidence="6">
    <location>
        <begin position="79"/>
        <end position="128"/>
    </location>
</feature>
<dbReference type="AlphaFoldDB" id="A0ABD1PIJ0"/>
<dbReference type="PANTHER" id="PTHR46665:SF6">
    <property type="entry name" value="TRANSCRIPTION FACTOR BHLH92"/>
    <property type="match status" value="1"/>
</dbReference>
<dbReference type="InterPro" id="IPR011598">
    <property type="entry name" value="bHLH_dom"/>
</dbReference>
<name>A0ABD1PIJ0_9LAMI</name>
<dbReference type="Proteomes" id="UP001604277">
    <property type="component" value="Unassembled WGS sequence"/>
</dbReference>
<dbReference type="EMBL" id="JBFOLJ010000019">
    <property type="protein sequence ID" value="KAL2463726.1"/>
    <property type="molecule type" value="Genomic_DNA"/>
</dbReference>
<dbReference type="PROSITE" id="PS50888">
    <property type="entry name" value="BHLH"/>
    <property type="match status" value="1"/>
</dbReference>
<evidence type="ECO:0000256" key="2">
    <source>
        <dbReference type="ARBA" id="ARBA00023015"/>
    </source>
</evidence>
<organism evidence="7 8">
    <name type="scientific">Forsythia ovata</name>
    <dbReference type="NCBI Taxonomy" id="205694"/>
    <lineage>
        <taxon>Eukaryota</taxon>
        <taxon>Viridiplantae</taxon>
        <taxon>Streptophyta</taxon>
        <taxon>Embryophyta</taxon>
        <taxon>Tracheophyta</taxon>
        <taxon>Spermatophyta</taxon>
        <taxon>Magnoliopsida</taxon>
        <taxon>eudicotyledons</taxon>
        <taxon>Gunneridae</taxon>
        <taxon>Pentapetalae</taxon>
        <taxon>asterids</taxon>
        <taxon>lamiids</taxon>
        <taxon>Lamiales</taxon>
        <taxon>Oleaceae</taxon>
        <taxon>Forsythieae</taxon>
        <taxon>Forsythia</taxon>
    </lineage>
</organism>
<dbReference type="InterPro" id="IPR036638">
    <property type="entry name" value="HLH_DNA-bd_sf"/>
</dbReference>